<dbReference type="InterPro" id="IPR051533">
    <property type="entry name" value="WaaL-like"/>
</dbReference>
<feature type="transmembrane region" description="Helical" evidence="5">
    <location>
        <begin position="361"/>
        <end position="382"/>
    </location>
</feature>
<feature type="transmembrane region" description="Helical" evidence="5">
    <location>
        <begin position="272"/>
        <end position="294"/>
    </location>
</feature>
<feature type="transmembrane region" description="Helical" evidence="5">
    <location>
        <begin position="12"/>
        <end position="32"/>
    </location>
</feature>
<protein>
    <submittedName>
        <fullName evidence="7">O-antigen ligase</fullName>
    </submittedName>
</protein>
<feature type="transmembrane region" description="Helical" evidence="5">
    <location>
        <begin position="65"/>
        <end position="83"/>
    </location>
</feature>
<gene>
    <name evidence="7" type="ORF">GGR38_003786</name>
</gene>
<feature type="domain" description="O-antigen ligase-related" evidence="6">
    <location>
        <begin position="230"/>
        <end position="369"/>
    </location>
</feature>
<keyword evidence="2 5" id="KW-0812">Transmembrane</keyword>
<dbReference type="PANTHER" id="PTHR37422:SF13">
    <property type="entry name" value="LIPOPOLYSACCHARIDE BIOSYNTHESIS PROTEIN PA4999-RELATED"/>
    <property type="match status" value="1"/>
</dbReference>
<proteinExistence type="predicted"/>
<feature type="transmembrane region" description="Helical" evidence="5">
    <location>
        <begin position="450"/>
        <end position="473"/>
    </location>
</feature>
<dbReference type="PANTHER" id="PTHR37422">
    <property type="entry name" value="TEICHURONIC ACID BIOSYNTHESIS PROTEIN TUAE"/>
    <property type="match status" value="1"/>
</dbReference>
<dbReference type="GO" id="GO:0016874">
    <property type="term" value="F:ligase activity"/>
    <property type="evidence" value="ECO:0007669"/>
    <property type="project" value="UniProtKB-KW"/>
</dbReference>
<evidence type="ECO:0000256" key="2">
    <source>
        <dbReference type="ARBA" id="ARBA00022692"/>
    </source>
</evidence>
<dbReference type="AlphaFoldDB" id="A0A7W6CJX0"/>
<reference evidence="7 8" key="1">
    <citation type="submission" date="2020-08" db="EMBL/GenBank/DDBJ databases">
        <title>Genomic Encyclopedia of Type Strains, Phase IV (KMG-IV): sequencing the most valuable type-strain genomes for metagenomic binning, comparative biology and taxonomic classification.</title>
        <authorList>
            <person name="Goeker M."/>
        </authorList>
    </citation>
    <scope>NUCLEOTIDE SEQUENCE [LARGE SCALE GENOMIC DNA]</scope>
    <source>
        <strain evidence="7 8">DSM 27057</strain>
    </source>
</reference>
<feature type="transmembrane region" description="Helical" evidence="5">
    <location>
        <begin position="421"/>
        <end position="438"/>
    </location>
</feature>
<name>A0A7W6CJX0_9SPHN</name>
<evidence type="ECO:0000256" key="3">
    <source>
        <dbReference type="ARBA" id="ARBA00022989"/>
    </source>
</evidence>
<dbReference type="GO" id="GO:0016020">
    <property type="term" value="C:membrane"/>
    <property type="evidence" value="ECO:0007669"/>
    <property type="project" value="UniProtKB-SubCell"/>
</dbReference>
<accession>A0A7W6CJX0</accession>
<evidence type="ECO:0000256" key="4">
    <source>
        <dbReference type="ARBA" id="ARBA00023136"/>
    </source>
</evidence>
<feature type="transmembrane region" description="Helical" evidence="5">
    <location>
        <begin position="124"/>
        <end position="145"/>
    </location>
</feature>
<dbReference type="Pfam" id="PF04932">
    <property type="entry name" value="Wzy_C"/>
    <property type="match status" value="1"/>
</dbReference>
<dbReference type="Gene3D" id="1.25.40.10">
    <property type="entry name" value="Tetratricopeptide repeat domain"/>
    <property type="match status" value="1"/>
</dbReference>
<feature type="transmembrane region" description="Helical" evidence="5">
    <location>
        <begin position="394"/>
        <end position="415"/>
    </location>
</feature>
<feature type="transmembrane region" description="Helical" evidence="5">
    <location>
        <begin position="248"/>
        <end position="265"/>
    </location>
</feature>
<keyword evidence="3 5" id="KW-1133">Transmembrane helix</keyword>
<evidence type="ECO:0000313" key="7">
    <source>
        <dbReference type="EMBL" id="MBB3956820.1"/>
    </source>
</evidence>
<keyword evidence="4 5" id="KW-0472">Membrane</keyword>
<dbReference type="SUPFAM" id="SSF48452">
    <property type="entry name" value="TPR-like"/>
    <property type="match status" value="1"/>
</dbReference>
<feature type="transmembrane region" description="Helical" evidence="5">
    <location>
        <begin position="152"/>
        <end position="172"/>
    </location>
</feature>
<dbReference type="InterPro" id="IPR007016">
    <property type="entry name" value="O-antigen_ligase-rel_domated"/>
</dbReference>
<evidence type="ECO:0000256" key="1">
    <source>
        <dbReference type="ARBA" id="ARBA00004141"/>
    </source>
</evidence>
<comment type="subcellular location">
    <subcellularLocation>
        <location evidence="1">Membrane</location>
        <topology evidence="1">Multi-pass membrane protein</topology>
    </subcellularLocation>
</comment>
<dbReference type="EMBL" id="JACIDX010000016">
    <property type="protein sequence ID" value="MBB3956820.1"/>
    <property type="molecule type" value="Genomic_DNA"/>
</dbReference>
<keyword evidence="8" id="KW-1185">Reference proteome</keyword>
<evidence type="ECO:0000256" key="5">
    <source>
        <dbReference type="SAM" id="Phobius"/>
    </source>
</evidence>
<organism evidence="7 8">
    <name type="scientific">Novosphingobium sediminicola</name>
    <dbReference type="NCBI Taxonomy" id="563162"/>
    <lineage>
        <taxon>Bacteria</taxon>
        <taxon>Pseudomonadati</taxon>
        <taxon>Pseudomonadota</taxon>
        <taxon>Alphaproteobacteria</taxon>
        <taxon>Sphingomonadales</taxon>
        <taxon>Sphingomonadaceae</taxon>
        <taxon>Novosphingobium</taxon>
    </lineage>
</organism>
<keyword evidence="7" id="KW-0436">Ligase</keyword>
<dbReference type="RefSeq" id="WP_183627660.1">
    <property type="nucleotide sequence ID" value="NZ_JACIDX010000016.1"/>
</dbReference>
<dbReference type="InterPro" id="IPR011990">
    <property type="entry name" value="TPR-like_helical_dom_sf"/>
</dbReference>
<feature type="transmembrane region" description="Helical" evidence="5">
    <location>
        <begin position="222"/>
        <end position="242"/>
    </location>
</feature>
<evidence type="ECO:0000313" key="8">
    <source>
        <dbReference type="Proteomes" id="UP000548867"/>
    </source>
</evidence>
<evidence type="ECO:0000259" key="6">
    <source>
        <dbReference type="Pfam" id="PF04932"/>
    </source>
</evidence>
<feature type="transmembrane region" description="Helical" evidence="5">
    <location>
        <begin position="38"/>
        <end position="56"/>
    </location>
</feature>
<dbReference type="Proteomes" id="UP000548867">
    <property type="component" value="Unassembled WGS sequence"/>
</dbReference>
<sequence length="848" mass="90926">MRLINYAASWRKTLSDSLILVFVGASLMLGGAGRNHPLLETVLQLLALAVLFRVMVAPNRPLLQGALRGLVLVAAAAAGWFALQMLPLPPSLWQTLPERAIPAQIDAAIGWSVWRPFSLTPDVTGAYILALLPPLAAVMGGVLLRDDERKRLLALIAALALAMALLGILQLASGGESLLLPFKTTHDKFGIGLFVNRNHQACFLLMAMPLTLTIARSARDAVWRWAGFATLVMLALGVVATASRTGLFLLPIVGCSLLYQVGTLYNRTGLRAALLAMVGFAALVWFTPAFQLVLARFSIVADDSRLDYWNNTLYLLGKIFPSGGGGGSYRQIYAASEPLAQVQVEYVEHAHNDYLEWLLEMGWPGIVVMLALLIVVVVGFRQMVMHHAGDSNRVAMAQAGLIGLLVLMACSMTDFPLRMPALAVLGGVMLALIMPASFQPPRPRARISVALAAGMGLLLAVPVILVGGAKYALYNNKSGLSVRLAPWIASAWSSYATQRQLAGDSLQAQAFALHALRIEPMDAEAISNLAIARLRAGNTAGAAAVMLAGAQLGWRDPIVQAWLVDQGIAQERYDITAHGLNALLRIHAPSDRPFAMLNMLLQKPGGRAALVETLAERPGWRVGFLNYLAKDVSEEFDAIEVLLIDLARAGAPVNEDETALMRWSAADKGDFRKVARLWKLGGGQGLVGHPEFNMRGGPLPPVAAPMVWRAPPLPGVSINLDQLSGAQLANGVTIASDGVASGVVLAQTLALPQGRYRVTLRMSQWDGPDNANLSLRLTCRGGEALALPLLWRDEGDKAQTGQSYFSVDSQCDGQDLALVLSSSQGQHLAYSVKFLRVDTVADRGASAH</sequence>
<comment type="caution">
    <text evidence="7">The sequence shown here is derived from an EMBL/GenBank/DDBJ whole genome shotgun (WGS) entry which is preliminary data.</text>
</comment>